<dbReference type="OMA" id="DMFICIG"/>
<organism evidence="1 2">
    <name type="scientific">Oryza rufipogon</name>
    <name type="common">Brownbeard rice</name>
    <name type="synonym">Asian wild rice</name>
    <dbReference type="NCBI Taxonomy" id="4529"/>
    <lineage>
        <taxon>Eukaryota</taxon>
        <taxon>Viridiplantae</taxon>
        <taxon>Streptophyta</taxon>
        <taxon>Embryophyta</taxon>
        <taxon>Tracheophyta</taxon>
        <taxon>Spermatophyta</taxon>
        <taxon>Magnoliopsida</taxon>
        <taxon>Liliopsida</taxon>
        <taxon>Poales</taxon>
        <taxon>Poaceae</taxon>
        <taxon>BOP clade</taxon>
        <taxon>Oryzoideae</taxon>
        <taxon>Oryzeae</taxon>
        <taxon>Oryzinae</taxon>
        <taxon>Oryza</taxon>
    </lineage>
</organism>
<keyword evidence="2" id="KW-1185">Reference proteome</keyword>
<proteinExistence type="predicted"/>
<name>A0A0E0RCQ9_ORYRU</name>
<evidence type="ECO:0000313" key="2">
    <source>
        <dbReference type="Proteomes" id="UP000008022"/>
    </source>
</evidence>
<protein>
    <submittedName>
        <fullName evidence="1">Uncharacterized protein</fullName>
    </submittedName>
</protein>
<sequence>MISSVGTIRVAASIGVRLPVRWRPDWPLTSASSPYTRVGFSYVQAPSSVAPFIFTGFLWTAMRANALSSAQENIMDEAVNCSTEEQTQDKIIVNIHTALISAPSSKQEMGQMTCICSSSPDEGGHPRASIWGSHVILSHLPWQEAVSNIAMLTLRPLFVLWWEDKTKDMFICIGLGIDQLMF</sequence>
<dbReference type="HOGENOM" id="CLU_102369_0_0_1"/>
<evidence type="ECO:0000313" key="1">
    <source>
        <dbReference type="EnsemblPlants" id="ORUFI12G00630.1"/>
    </source>
</evidence>
<reference evidence="2" key="1">
    <citation type="submission" date="2013-06" db="EMBL/GenBank/DDBJ databases">
        <authorList>
            <person name="Zhao Q."/>
        </authorList>
    </citation>
    <scope>NUCLEOTIDE SEQUENCE</scope>
    <source>
        <strain evidence="2">cv. W1943</strain>
    </source>
</reference>
<dbReference type="Proteomes" id="UP000008022">
    <property type="component" value="Unassembled WGS sequence"/>
</dbReference>
<accession>A0A0E0RCQ9</accession>
<dbReference type="AlphaFoldDB" id="A0A0E0RCQ9"/>
<reference evidence="1" key="2">
    <citation type="submission" date="2015-06" db="UniProtKB">
        <authorList>
            <consortium name="EnsemblPlants"/>
        </authorList>
    </citation>
    <scope>IDENTIFICATION</scope>
</reference>
<dbReference type="Gramene" id="ORUFI12G00630.1">
    <property type="protein sequence ID" value="ORUFI12G00630.1"/>
    <property type="gene ID" value="ORUFI12G00630"/>
</dbReference>
<dbReference type="EnsemblPlants" id="ORUFI12G00630.1">
    <property type="protein sequence ID" value="ORUFI12G00630.1"/>
    <property type="gene ID" value="ORUFI12G00630"/>
</dbReference>